<name>A0ACB7SS39_HYAAI</name>
<accession>A0ACB7SS39</accession>
<evidence type="ECO:0000313" key="1">
    <source>
        <dbReference type="EMBL" id="KAH6936618.1"/>
    </source>
</evidence>
<organism evidence="1 2">
    <name type="scientific">Hyalomma asiaticum</name>
    <name type="common">Tick</name>
    <dbReference type="NCBI Taxonomy" id="266040"/>
    <lineage>
        <taxon>Eukaryota</taxon>
        <taxon>Metazoa</taxon>
        <taxon>Ecdysozoa</taxon>
        <taxon>Arthropoda</taxon>
        <taxon>Chelicerata</taxon>
        <taxon>Arachnida</taxon>
        <taxon>Acari</taxon>
        <taxon>Parasitiformes</taxon>
        <taxon>Ixodida</taxon>
        <taxon>Ixodoidea</taxon>
        <taxon>Ixodidae</taxon>
        <taxon>Hyalomminae</taxon>
        <taxon>Hyalomma</taxon>
    </lineage>
</organism>
<keyword evidence="2" id="KW-1185">Reference proteome</keyword>
<dbReference type="Proteomes" id="UP000821845">
    <property type="component" value="Chromosome 3"/>
</dbReference>
<reference evidence="1" key="1">
    <citation type="submission" date="2020-05" db="EMBL/GenBank/DDBJ databases">
        <title>Large-scale comparative analyses of tick genomes elucidate their genetic diversity and vector capacities.</title>
        <authorList>
            <person name="Jia N."/>
            <person name="Wang J."/>
            <person name="Shi W."/>
            <person name="Du L."/>
            <person name="Sun Y."/>
            <person name="Zhan W."/>
            <person name="Jiang J."/>
            <person name="Wang Q."/>
            <person name="Zhang B."/>
            <person name="Ji P."/>
            <person name="Sakyi L.B."/>
            <person name="Cui X."/>
            <person name="Yuan T."/>
            <person name="Jiang B."/>
            <person name="Yang W."/>
            <person name="Lam T.T.-Y."/>
            <person name="Chang Q."/>
            <person name="Ding S."/>
            <person name="Wang X."/>
            <person name="Zhu J."/>
            <person name="Ruan X."/>
            <person name="Zhao L."/>
            <person name="Wei J."/>
            <person name="Que T."/>
            <person name="Du C."/>
            <person name="Cheng J."/>
            <person name="Dai P."/>
            <person name="Han X."/>
            <person name="Huang E."/>
            <person name="Gao Y."/>
            <person name="Liu J."/>
            <person name="Shao H."/>
            <person name="Ye R."/>
            <person name="Li L."/>
            <person name="Wei W."/>
            <person name="Wang X."/>
            <person name="Wang C."/>
            <person name="Yang T."/>
            <person name="Huo Q."/>
            <person name="Li W."/>
            <person name="Guo W."/>
            <person name="Chen H."/>
            <person name="Zhou L."/>
            <person name="Ni X."/>
            <person name="Tian J."/>
            <person name="Zhou Y."/>
            <person name="Sheng Y."/>
            <person name="Liu T."/>
            <person name="Pan Y."/>
            <person name="Xia L."/>
            <person name="Li J."/>
            <person name="Zhao F."/>
            <person name="Cao W."/>
        </authorList>
    </citation>
    <scope>NUCLEOTIDE SEQUENCE</scope>
    <source>
        <strain evidence="1">Hyas-2018</strain>
    </source>
</reference>
<comment type="caution">
    <text evidence="1">The sequence shown here is derived from an EMBL/GenBank/DDBJ whole genome shotgun (WGS) entry which is preliminary data.</text>
</comment>
<dbReference type="EMBL" id="CM023483">
    <property type="protein sequence ID" value="KAH6936618.1"/>
    <property type="molecule type" value="Genomic_DNA"/>
</dbReference>
<sequence length="708" mass="80361">MDAPPADTAPVLASDTAAVAGQAARTLGSPQLRVPAPTTLQVPRHRSLPNDGQAAPARTSEQPGDLELLENGVPSPSNRSSTCSEIVRIEQMASDQESPPETKLGKYIGRIRGLKKWAVRHKKAKEPDRPDSFLEKFAMGQVAEEAPEPPKGEQTKQSFFQKHGRTFVVDPAENFHYRWLSVISAAVLYNVLVIVGRSVFWELQNAMPIAWYVFDYTCDGIYLLDMVFHARTGYLEQGLLVRNTRKLLKRYIESLHFKLDLISLVPTDAAYFFLGVECKVRVPCTVIVRLNRLFRAYRMQEFSDRTEARTNFPYAFRIAKLIFLILVIIHWNACLYFAVSYAIGFGTDNWVYKNISLPVYGTLRHQYIYSFYWSTLTLTTIGEVPIPEKDAEYVFVVIDFLVGVLIFATIVGNVGSMITNMNAARADFQHRMDSVKQYMEFRKVSKELENRVIKWFDYLWTNKQSLDEDKITSMLPDKLKAEIAIHVHLDTLKRVKLFQDCEPGLLVQLVLKLRLQVFSPGDYICRKGDVGKEMYIVKRGKLSVVGDDGRTVFATLSDGSVFGELSILNITGNKTGNRRTANVRSVGYSDLFCLSKEDLWIVLEEYAEAKKMLIERGRSILRRDGLLDEEAVKASEKEQESLQGKCDRLEKALDNLQTRFARLLAEYMAFQVKMKQRISRLEGRTDVDDNGPVTVDDDDDAASQSSQL</sequence>
<protein>
    <submittedName>
        <fullName evidence="1">Uncharacterized protein</fullName>
    </submittedName>
</protein>
<evidence type="ECO:0000313" key="2">
    <source>
        <dbReference type="Proteomes" id="UP000821845"/>
    </source>
</evidence>
<proteinExistence type="predicted"/>
<gene>
    <name evidence="1" type="ORF">HPB50_020342</name>
</gene>